<name>A0ABP9PMX2_9BACT</name>
<reference evidence="3" key="1">
    <citation type="journal article" date="2019" name="Int. J. Syst. Evol. Microbiol.">
        <title>The Global Catalogue of Microorganisms (GCM) 10K type strain sequencing project: providing services to taxonomists for standard genome sequencing and annotation.</title>
        <authorList>
            <consortium name="The Broad Institute Genomics Platform"/>
            <consortium name="The Broad Institute Genome Sequencing Center for Infectious Disease"/>
            <person name="Wu L."/>
            <person name="Ma J."/>
        </authorList>
    </citation>
    <scope>NUCLEOTIDE SEQUENCE [LARGE SCALE GENOMIC DNA]</scope>
    <source>
        <strain evidence="3">JCM 18053</strain>
    </source>
</reference>
<evidence type="ECO:0000256" key="1">
    <source>
        <dbReference type="SAM" id="MobiDB-lite"/>
    </source>
</evidence>
<protein>
    <submittedName>
        <fullName evidence="2">Uncharacterized protein</fullName>
    </submittedName>
</protein>
<feature type="compositionally biased region" description="Polar residues" evidence="1">
    <location>
        <begin position="1"/>
        <end position="21"/>
    </location>
</feature>
<dbReference type="Proteomes" id="UP001499852">
    <property type="component" value="Unassembled WGS sequence"/>
</dbReference>
<comment type="caution">
    <text evidence="2">The sequence shown here is derived from an EMBL/GenBank/DDBJ whole genome shotgun (WGS) entry which is preliminary data.</text>
</comment>
<dbReference type="EMBL" id="BAABIA010000011">
    <property type="protein sequence ID" value="GAA5148358.1"/>
    <property type="molecule type" value="Genomic_DNA"/>
</dbReference>
<proteinExistence type="predicted"/>
<organism evidence="2 3">
    <name type="scientific">Prosthecobacter algae</name>
    <dbReference type="NCBI Taxonomy" id="1144682"/>
    <lineage>
        <taxon>Bacteria</taxon>
        <taxon>Pseudomonadati</taxon>
        <taxon>Verrucomicrobiota</taxon>
        <taxon>Verrucomicrobiia</taxon>
        <taxon>Verrucomicrobiales</taxon>
        <taxon>Verrucomicrobiaceae</taxon>
        <taxon>Prosthecobacter</taxon>
    </lineage>
</organism>
<accession>A0ABP9PMX2</accession>
<evidence type="ECO:0000313" key="2">
    <source>
        <dbReference type="EMBL" id="GAA5148358.1"/>
    </source>
</evidence>
<keyword evidence="3" id="KW-1185">Reference proteome</keyword>
<feature type="region of interest" description="Disordered" evidence="1">
    <location>
        <begin position="1"/>
        <end position="22"/>
    </location>
</feature>
<evidence type="ECO:0000313" key="3">
    <source>
        <dbReference type="Proteomes" id="UP001499852"/>
    </source>
</evidence>
<gene>
    <name evidence="2" type="ORF">GCM10023213_44480</name>
</gene>
<sequence>MQNWKPTAMNARTASTSSGTRPETFELQAMIEGLAKKYPQFTSQALGEAVLIAKWGAKEGECGLDFLRRVEQFLEKRSTAQS</sequence>